<protein>
    <submittedName>
        <fullName evidence="1">Uncharacterized protein</fullName>
    </submittedName>
</protein>
<evidence type="ECO:0000313" key="1">
    <source>
        <dbReference type="EMBL" id="MBX64756.1"/>
    </source>
</evidence>
<dbReference type="AlphaFoldDB" id="A0A2P2QCM8"/>
<accession>A0A2P2QCM8</accession>
<dbReference type="EMBL" id="GGEC01084272">
    <property type="protein sequence ID" value="MBX64756.1"/>
    <property type="molecule type" value="Transcribed_RNA"/>
</dbReference>
<name>A0A2P2QCM8_RHIMU</name>
<proteinExistence type="predicted"/>
<reference evidence="1" key="1">
    <citation type="submission" date="2018-02" db="EMBL/GenBank/DDBJ databases">
        <title>Rhizophora mucronata_Transcriptome.</title>
        <authorList>
            <person name="Meera S.P."/>
            <person name="Sreeshan A."/>
            <person name="Augustine A."/>
        </authorList>
    </citation>
    <scope>NUCLEOTIDE SEQUENCE</scope>
    <source>
        <tissue evidence="1">Leaf</tissue>
    </source>
</reference>
<sequence>MNRTACNTLLSWGVSHIFKKLDDLHGCITSIPASNLFSEWSRLDGVLCELLALLPFNTKPIPSDDSYISKVEQSGGAYVRNISLLGEKEIESTETEDPVLFWKYLLEARHPQWYFLPESSPGFRRKLKFFSSFPKESKLGNNAGSCKGFNKQLNPIHLRSRSKCR</sequence>
<organism evidence="1">
    <name type="scientific">Rhizophora mucronata</name>
    <name type="common">Asiatic mangrove</name>
    <dbReference type="NCBI Taxonomy" id="61149"/>
    <lineage>
        <taxon>Eukaryota</taxon>
        <taxon>Viridiplantae</taxon>
        <taxon>Streptophyta</taxon>
        <taxon>Embryophyta</taxon>
        <taxon>Tracheophyta</taxon>
        <taxon>Spermatophyta</taxon>
        <taxon>Magnoliopsida</taxon>
        <taxon>eudicotyledons</taxon>
        <taxon>Gunneridae</taxon>
        <taxon>Pentapetalae</taxon>
        <taxon>rosids</taxon>
        <taxon>fabids</taxon>
        <taxon>Malpighiales</taxon>
        <taxon>Rhizophoraceae</taxon>
        <taxon>Rhizophora</taxon>
    </lineage>
</organism>